<dbReference type="STRING" id="227321.C8VAM8"/>
<dbReference type="RefSeq" id="XP_662394.2">
    <property type="nucleotide sequence ID" value="XM_657302.2"/>
</dbReference>
<dbReference type="GeneID" id="2872588"/>
<sequence>MSPAPRNRSKPNLPMMPPSKHRSRPVPQPADQQLILAPWRAWESIAVHLSNVTAGVRTLDLWRAFKDEGNVRSIDIFENFQGNRTTRARIRLIPNPEQTSPGTDFWKSAFRRITLHNGKSIYISMSLGKKPPNWEVSAQSKGGSVSRQKLRLRFRLRDTTKEWPTPICKWIDLNPKASKTSSTAVQDPFDTSHIHLPFAVRYLLEARKLFEHVTLQKKTYYNPDGSFRHKSCQEGKSRKNTVLLLPDISNCVIRRYANLADNFLRVRFTDAKHIGRIHATVDNTMDEVLTRIKRALANGITIGSTRYEFLAFGNSSSCFSTTRAISGCTAHVKKIDDIEGNGYIFSDGVGRISKFLAQIVKSELKIKTPTKEPPSAYQFRLVGCKGMLIVFPQARPQEVHIRKSQFKFAALSQGLEIIRWSQFTVASLNRQLILVLSTLGITDKVFHLKLKTMLRNLDEAMESDPKAAHLLRKYVDPNQVTLTIYLPKNGEKYEIIEGICILARNPSLHPGGIRVVRAVNAPGLHHLKDIVVLPRTGDRDIASMCSGSDLDGDDFLVIWDQDLLPDDWFRSFQLRQLPTRISHGVITLMMVSTKQNAYGSLSYTQKPSTTTRQLYDAVGRIDFGPNIEMDFDKRILNCNVEVHDAIYGFARRLKDEYDIAIRRITAQHEIKTEFEVWLTYYKFHEDIGAMSLALRENFKKRAFEKVGGRTFDALAPLAVAMYRVTYQEMATALAKHPTTLSTDLQCNRPAQHQIGEAELGTCLKKCDTTKQDHQALGPPKYHPDDDPFGLGLRDDADAATIASNNLPSSDCNVDRWKISFGFGPLNVLSAQSKLLYMPRLRLKKGLCWILTVTLPRAGGKLTLRRPRRI</sequence>
<dbReference type="eggNOG" id="KOG0988">
    <property type="taxonomic scope" value="Eukaryota"/>
</dbReference>
<protein>
    <recommendedName>
        <fullName evidence="1">RNA-dependent RNA polymerase</fullName>
        <ecNumber evidence="1">2.7.7.48</ecNumber>
    </recommendedName>
</protein>
<feature type="region of interest" description="Disordered" evidence="2">
    <location>
        <begin position="1"/>
        <end position="29"/>
    </location>
</feature>
<dbReference type="InterPro" id="IPR007855">
    <property type="entry name" value="RDRP"/>
</dbReference>
<feature type="domain" description="RDRP core" evidence="3">
    <location>
        <begin position="488"/>
        <end position="569"/>
    </location>
</feature>
<dbReference type="GO" id="GO:0003968">
    <property type="term" value="F:RNA-directed RNA polymerase activity"/>
    <property type="evidence" value="ECO:0000318"/>
    <property type="project" value="GO_Central"/>
</dbReference>
<evidence type="ECO:0000259" key="3">
    <source>
        <dbReference type="Pfam" id="PF05183"/>
    </source>
</evidence>
<dbReference type="EMBL" id="BN001303">
    <property type="protein sequence ID" value="CBF76776.1"/>
    <property type="molecule type" value="Genomic_DNA"/>
</dbReference>
<keyword evidence="5" id="KW-1185">Reference proteome</keyword>
<dbReference type="HOGENOM" id="CLU_330100_0_0_1"/>
<proteinExistence type="inferred from homology"/>
<keyword evidence="1" id="KW-0694">RNA-binding</keyword>
<dbReference type="Proteomes" id="UP000000560">
    <property type="component" value="Chromosome III"/>
</dbReference>
<evidence type="ECO:0000313" key="5">
    <source>
        <dbReference type="Proteomes" id="UP000000560"/>
    </source>
</evidence>
<dbReference type="PANTHER" id="PTHR23079">
    <property type="entry name" value="RNA-DEPENDENT RNA POLYMERASE"/>
    <property type="match status" value="1"/>
</dbReference>
<dbReference type="GO" id="GO:0031380">
    <property type="term" value="C:nuclear RNA-directed RNA polymerase complex"/>
    <property type="evidence" value="ECO:0000318"/>
    <property type="project" value="GO_Central"/>
</dbReference>
<organism evidence="4 5">
    <name type="scientific">Emericella nidulans (strain FGSC A4 / ATCC 38163 / CBS 112.46 / NRRL 194 / M139)</name>
    <name type="common">Aspergillus nidulans</name>
    <dbReference type="NCBI Taxonomy" id="227321"/>
    <lineage>
        <taxon>Eukaryota</taxon>
        <taxon>Fungi</taxon>
        <taxon>Dikarya</taxon>
        <taxon>Ascomycota</taxon>
        <taxon>Pezizomycotina</taxon>
        <taxon>Eurotiomycetes</taxon>
        <taxon>Eurotiomycetidae</taxon>
        <taxon>Eurotiales</taxon>
        <taxon>Aspergillaceae</taxon>
        <taxon>Aspergillus</taxon>
        <taxon>Aspergillus subgen. Nidulantes</taxon>
    </lineage>
</organism>
<dbReference type="PANTHER" id="PTHR23079:SF55">
    <property type="entry name" value="RNA-DIRECTED RNA POLYMERASE"/>
    <property type="match status" value="1"/>
</dbReference>
<feature type="domain" description="RDRP core" evidence="3">
    <location>
        <begin position="247"/>
        <end position="316"/>
    </location>
</feature>
<dbReference type="OrthoDB" id="6513042at2759"/>
<accession>C8VAM8</accession>
<evidence type="ECO:0000313" key="4">
    <source>
        <dbReference type="EMBL" id="CBF76776.1"/>
    </source>
</evidence>
<keyword evidence="1" id="KW-0808">Transferase</keyword>
<comment type="catalytic activity">
    <reaction evidence="1">
        <text>RNA(n) + a ribonucleoside 5'-triphosphate = RNA(n+1) + diphosphate</text>
        <dbReference type="Rhea" id="RHEA:21248"/>
        <dbReference type="Rhea" id="RHEA-COMP:14527"/>
        <dbReference type="Rhea" id="RHEA-COMP:17342"/>
        <dbReference type="ChEBI" id="CHEBI:33019"/>
        <dbReference type="ChEBI" id="CHEBI:61557"/>
        <dbReference type="ChEBI" id="CHEBI:140395"/>
        <dbReference type="EC" id="2.7.7.48"/>
    </reaction>
</comment>
<dbReference type="GO" id="GO:0003723">
    <property type="term" value="F:RNA binding"/>
    <property type="evidence" value="ECO:0007669"/>
    <property type="project" value="UniProtKB-KW"/>
</dbReference>
<keyword evidence="1" id="KW-0548">Nucleotidyltransferase</keyword>
<name>C8VAM8_EMENI</name>
<dbReference type="Pfam" id="PF05183">
    <property type="entry name" value="RdRP"/>
    <property type="match status" value="3"/>
</dbReference>
<reference evidence="5" key="2">
    <citation type="journal article" date="2009" name="Fungal Genet. Biol.">
        <title>The 2008 update of the Aspergillus nidulans genome annotation: a community effort.</title>
        <authorList>
            <person name="Wortman J.R."/>
            <person name="Gilsenan J.M."/>
            <person name="Joardar V."/>
            <person name="Deegan J."/>
            <person name="Clutterbuck J."/>
            <person name="Andersen M.R."/>
            <person name="Archer D."/>
            <person name="Bencina M."/>
            <person name="Braus G."/>
            <person name="Coutinho P."/>
            <person name="von Dohren H."/>
            <person name="Doonan J."/>
            <person name="Driessen A.J."/>
            <person name="Durek P."/>
            <person name="Espeso E."/>
            <person name="Fekete E."/>
            <person name="Flipphi M."/>
            <person name="Estrada C.G."/>
            <person name="Geysens S."/>
            <person name="Goldman G."/>
            <person name="de Groot P.W."/>
            <person name="Hansen K."/>
            <person name="Harris S.D."/>
            <person name="Heinekamp T."/>
            <person name="Helmstaedt K."/>
            <person name="Henrissat B."/>
            <person name="Hofmann G."/>
            <person name="Homan T."/>
            <person name="Horio T."/>
            <person name="Horiuchi H."/>
            <person name="James S."/>
            <person name="Jones M."/>
            <person name="Karaffa L."/>
            <person name="Karanyi Z."/>
            <person name="Kato M."/>
            <person name="Keller N."/>
            <person name="Kelly D.E."/>
            <person name="Kiel J.A."/>
            <person name="Kim J.M."/>
            <person name="van der Klei I.J."/>
            <person name="Klis F.M."/>
            <person name="Kovalchuk A."/>
            <person name="Krasevec N."/>
            <person name="Kubicek C.P."/>
            <person name="Liu B."/>
            <person name="Maccabe A."/>
            <person name="Meyer V."/>
            <person name="Mirabito P."/>
            <person name="Miskei M."/>
            <person name="Mos M."/>
            <person name="Mullins J."/>
            <person name="Nelson D.R."/>
            <person name="Nielsen J."/>
            <person name="Oakley B.R."/>
            <person name="Osmani S.A."/>
            <person name="Pakula T."/>
            <person name="Paszewski A."/>
            <person name="Paulsen I."/>
            <person name="Pilsyk S."/>
            <person name="Pocsi I."/>
            <person name="Punt P.J."/>
            <person name="Ram A.F."/>
            <person name="Ren Q."/>
            <person name="Robellet X."/>
            <person name="Robson G."/>
            <person name="Seiboth B."/>
            <person name="van Solingen P."/>
            <person name="Specht T."/>
            <person name="Sun J."/>
            <person name="Taheri-Talesh N."/>
            <person name="Takeshita N."/>
            <person name="Ussery D."/>
            <person name="vanKuyk P.A."/>
            <person name="Visser H."/>
            <person name="van de Vondervoort P.J."/>
            <person name="de Vries R.P."/>
            <person name="Walton J."/>
            <person name="Xiang X."/>
            <person name="Xiong Y."/>
            <person name="Zeng A.P."/>
            <person name="Brandt B.W."/>
            <person name="Cornell M.J."/>
            <person name="van den Hondel C.A."/>
            <person name="Visser J."/>
            <person name="Oliver S.G."/>
            <person name="Turner G."/>
        </authorList>
    </citation>
    <scope>GENOME REANNOTATION</scope>
    <source>
        <strain evidence="5">FGSC A4 / ATCC 38163 / CBS 112.46 / NRRL 194 / M139</strain>
    </source>
</reference>
<feature type="domain" description="RDRP core" evidence="3">
    <location>
        <begin position="318"/>
        <end position="484"/>
    </location>
</feature>
<gene>
    <name evidence="4" type="ORF">ANIA_04790</name>
</gene>
<dbReference type="KEGG" id="ani:ANIA_04790"/>
<dbReference type="VEuPathDB" id="FungiDB:AN4790"/>
<reference evidence="5" key="1">
    <citation type="journal article" date="2005" name="Nature">
        <title>Sequencing of Aspergillus nidulans and comparative analysis with A. fumigatus and A. oryzae.</title>
        <authorList>
            <person name="Galagan J.E."/>
            <person name="Calvo S.E."/>
            <person name="Cuomo C."/>
            <person name="Ma L.J."/>
            <person name="Wortman J.R."/>
            <person name="Batzoglou S."/>
            <person name="Lee S.I."/>
            <person name="Basturkmen M."/>
            <person name="Spevak C.C."/>
            <person name="Clutterbuck J."/>
            <person name="Kapitonov V."/>
            <person name="Jurka J."/>
            <person name="Scazzocchio C."/>
            <person name="Farman M."/>
            <person name="Butler J."/>
            <person name="Purcell S."/>
            <person name="Harris S."/>
            <person name="Braus G.H."/>
            <person name="Draht O."/>
            <person name="Busch S."/>
            <person name="D'Enfert C."/>
            <person name="Bouchier C."/>
            <person name="Goldman G.H."/>
            <person name="Bell-Pedersen D."/>
            <person name="Griffiths-Jones S."/>
            <person name="Doonan J.H."/>
            <person name="Yu J."/>
            <person name="Vienken K."/>
            <person name="Pain A."/>
            <person name="Freitag M."/>
            <person name="Selker E.U."/>
            <person name="Archer D.B."/>
            <person name="Penalva M.A."/>
            <person name="Oakley B.R."/>
            <person name="Momany M."/>
            <person name="Tanaka T."/>
            <person name="Kumagai T."/>
            <person name="Asai K."/>
            <person name="Machida M."/>
            <person name="Nierman W.C."/>
            <person name="Denning D.W."/>
            <person name="Caddick M."/>
            <person name="Hynes M."/>
            <person name="Paoletti M."/>
            <person name="Fischer R."/>
            <person name="Miller B."/>
            <person name="Dyer P."/>
            <person name="Sachs M.S."/>
            <person name="Osmani S.A."/>
            <person name="Birren B.W."/>
        </authorList>
    </citation>
    <scope>NUCLEOTIDE SEQUENCE [LARGE SCALE GENOMIC DNA]</scope>
    <source>
        <strain evidence="5">FGSC A4 / ATCC 38163 / CBS 112.46 / NRRL 194 / M139</strain>
    </source>
</reference>
<comment type="similarity">
    <text evidence="1">Belongs to the RdRP family.</text>
</comment>
<dbReference type="InterPro" id="IPR057596">
    <property type="entry name" value="RDRP_core"/>
</dbReference>
<evidence type="ECO:0000256" key="2">
    <source>
        <dbReference type="SAM" id="MobiDB-lite"/>
    </source>
</evidence>
<dbReference type="AlphaFoldDB" id="C8VAM8"/>
<dbReference type="GO" id="GO:0030422">
    <property type="term" value="P:siRNA processing"/>
    <property type="evidence" value="ECO:0000318"/>
    <property type="project" value="GO_Central"/>
</dbReference>
<dbReference type="InParanoid" id="C8VAM8"/>
<keyword evidence="1 4" id="KW-0696">RNA-directed RNA polymerase</keyword>
<dbReference type="EC" id="2.7.7.48" evidence="1"/>
<evidence type="ECO:0000256" key="1">
    <source>
        <dbReference type="RuleBase" id="RU363098"/>
    </source>
</evidence>